<dbReference type="InterPro" id="IPR023365">
    <property type="entry name" value="Sortase_dom-sf"/>
</dbReference>
<dbReference type="RefSeq" id="WP_210060080.1">
    <property type="nucleotide sequence ID" value="NZ_JAGGLJ010000002.1"/>
</dbReference>
<sequence>MRRILATILLISGILLINSGFIMNNRVNKNTDEILDEFNKLSLSEIKEDNCKSSFDYSEIGHINPTKTFLDLDKIDKNSIKGQIVIPKSNINLVIFDGISENKLLAGVSTMKENQIMGENNYALAGHYGIKDELFHNIEKLENKDIIKITDKENIYFYEVYDKESVDPTRIDLVEDKEEYKDSPIISLMCCHYENGKNTGNRLFVKGKLVNVEKYNKEKMEAF</sequence>
<proteinExistence type="predicted"/>
<dbReference type="Gene3D" id="2.40.260.10">
    <property type="entry name" value="Sortase"/>
    <property type="match status" value="1"/>
</dbReference>
<keyword evidence="2 4" id="KW-0378">Hydrolase</keyword>
<keyword evidence="5" id="KW-1185">Reference proteome</keyword>
<gene>
    <name evidence="4" type="ORF">J2Z71_000288</name>
</gene>
<dbReference type="Pfam" id="PF04203">
    <property type="entry name" value="Sortase"/>
    <property type="match status" value="1"/>
</dbReference>
<name>A0ABS4KAH6_9FIRM</name>
<organism evidence="4 5">
    <name type="scientific">Peptoniphilus stercorisuis</name>
    <dbReference type="NCBI Taxonomy" id="1436965"/>
    <lineage>
        <taxon>Bacteria</taxon>
        <taxon>Bacillati</taxon>
        <taxon>Bacillota</taxon>
        <taxon>Tissierellia</taxon>
        <taxon>Tissierellales</taxon>
        <taxon>Peptoniphilaceae</taxon>
        <taxon>Peptoniphilus</taxon>
    </lineage>
</organism>
<evidence type="ECO:0000256" key="2">
    <source>
        <dbReference type="ARBA" id="ARBA00022801"/>
    </source>
</evidence>
<dbReference type="CDD" id="cd06165">
    <property type="entry name" value="Sortase_A"/>
    <property type="match status" value="1"/>
</dbReference>
<dbReference type="SUPFAM" id="SSF63817">
    <property type="entry name" value="Sortase"/>
    <property type="match status" value="1"/>
</dbReference>
<keyword evidence="3" id="KW-0788">Thiol protease</keyword>
<dbReference type="InterPro" id="IPR005754">
    <property type="entry name" value="Sortase"/>
</dbReference>
<evidence type="ECO:0000256" key="1">
    <source>
        <dbReference type="ARBA" id="ARBA00022670"/>
    </source>
</evidence>
<dbReference type="InterPro" id="IPR042007">
    <property type="entry name" value="Sortase_A"/>
</dbReference>
<dbReference type="EC" id="3.4.22.70" evidence="4"/>
<evidence type="ECO:0000256" key="3">
    <source>
        <dbReference type="ARBA" id="ARBA00022807"/>
    </source>
</evidence>
<evidence type="ECO:0000313" key="4">
    <source>
        <dbReference type="EMBL" id="MBP2024772.1"/>
    </source>
</evidence>
<evidence type="ECO:0000313" key="5">
    <source>
        <dbReference type="Proteomes" id="UP001519306"/>
    </source>
</evidence>
<keyword evidence="1" id="KW-0645">Protease</keyword>
<dbReference type="GO" id="GO:0016787">
    <property type="term" value="F:hydrolase activity"/>
    <property type="evidence" value="ECO:0007669"/>
    <property type="project" value="UniProtKB-KW"/>
</dbReference>
<protein>
    <submittedName>
        <fullName evidence="4">Sortase A</fullName>
        <ecNumber evidence="4">3.4.22.70</ecNumber>
    </submittedName>
</protein>
<reference evidence="4 5" key="1">
    <citation type="submission" date="2021-03" db="EMBL/GenBank/DDBJ databases">
        <title>Genomic Encyclopedia of Type Strains, Phase IV (KMG-IV): sequencing the most valuable type-strain genomes for metagenomic binning, comparative biology and taxonomic classification.</title>
        <authorList>
            <person name="Goeker M."/>
        </authorList>
    </citation>
    <scope>NUCLEOTIDE SEQUENCE [LARGE SCALE GENOMIC DNA]</scope>
    <source>
        <strain evidence="4 5">DSM 27563</strain>
    </source>
</reference>
<comment type="caution">
    <text evidence="4">The sequence shown here is derived from an EMBL/GenBank/DDBJ whole genome shotgun (WGS) entry which is preliminary data.</text>
</comment>
<dbReference type="Proteomes" id="UP001519306">
    <property type="component" value="Unassembled WGS sequence"/>
</dbReference>
<dbReference type="NCBIfam" id="TIGR01076">
    <property type="entry name" value="sortase_fam"/>
    <property type="match status" value="1"/>
</dbReference>
<accession>A0ABS4KAH6</accession>
<dbReference type="EMBL" id="JAGGLJ010000002">
    <property type="protein sequence ID" value="MBP2024772.1"/>
    <property type="molecule type" value="Genomic_DNA"/>
</dbReference>